<evidence type="ECO:0000256" key="1">
    <source>
        <dbReference type="SAM" id="MobiDB-lite"/>
    </source>
</evidence>
<organism evidence="2 3">
    <name type="scientific">Cyclocybe aegerita</name>
    <name type="common">Black poplar mushroom</name>
    <name type="synonym">Agrocybe aegerita</name>
    <dbReference type="NCBI Taxonomy" id="1973307"/>
    <lineage>
        <taxon>Eukaryota</taxon>
        <taxon>Fungi</taxon>
        <taxon>Dikarya</taxon>
        <taxon>Basidiomycota</taxon>
        <taxon>Agaricomycotina</taxon>
        <taxon>Agaricomycetes</taxon>
        <taxon>Agaricomycetidae</taxon>
        <taxon>Agaricales</taxon>
        <taxon>Agaricineae</taxon>
        <taxon>Bolbitiaceae</taxon>
        <taxon>Cyclocybe</taxon>
    </lineage>
</organism>
<gene>
    <name evidence="2" type="ORF">AAE3_LOCUS1589</name>
</gene>
<name>A0A8S0VT38_CYCAE</name>
<dbReference type="EMBL" id="CACVBS010000024">
    <property type="protein sequence ID" value="CAA7259430.1"/>
    <property type="molecule type" value="Genomic_DNA"/>
</dbReference>
<dbReference type="AlphaFoldDB" id="A0A8S0VT38"/>
<feature type="compositionally biased region" description="Acidic residues" evidence="1">
    <location>
        <begin position="28"/>
        <end position="37"/>
    </location>
</feature>
<accession>A0A8S0VT38</accession>
<dbReference type="Proteomes" id="UP000467700">
    <property type="component" value="Unassembled WGS sequence"/>
</dbReference>
<protein>
    <submittedName>
        <fullName evidence="2">Uncharacterized protein</fullName>
    </submittedName>
</protein>
<evidence type="ECO:0000313" key="3">
    <source>
        <dbReference type="Proteomes" id="UP000467700"/>
    </source>
</evidence>
<reference evidence="2 3" key="1">
    <citation type="submission" date="2020-01" db="EMBL/GenBank/DDBJ databases">
        <authorList>
            <person name="Gupta K D."/>
        </authorList>
    </citation>
    <scope>NUCLEOTIDE SEQUENCE [LARGE SCALE GENOMIC DNA]</scope>
</reference>
<proteinExistence type="predicted"/>
<feature type="region of interest" description="Disordered" evidence="1">
    <location>
        <begin position="1"/>
        <end position="50"/>
    </location>
</feature>
<comment type="caution">
    <text evidence="2">The sequence shown here is derived from an EMBL/GenBank/DDBJ whole genome shotgun (WGS) entry which is preliminary data.</text>
</comment>
<evidence type="ECO:0000313" key="2">
    <source>
        <dbReference type="EMBL" id="CAA7259430.1"/>
    </source>
</evidence>
<keyword evidence="3" id="KW-1185">Reference proteome</keyword>
<sequence length="143" mass="16247">MSMYPMPHQSLPNAYPQPPPADNHIYVDDDGEDDDTPDGGHYKNHFQPSYNPTHQHVVSYYRRPCPACRTTPTTGLPAAIGLLQETKPKMENLSRFLNSVNAENVVLDDDLYRAILQGMDSAALLERQLSRMISPTHKHYRRS</sequence>